<name>A0AAJ7W5I5_CEPCN</name>
<evidence type="ECO:0000313" key="3">
    <source>
        <dbReference type="RefSeq" id="XP_024944677.1"/>
    </source>
</evidence>
<reference evidence="3" key="1">
    <citation type="submission" date="2025-08" db="UniProtKB">
        <authorList>
            <consortium name="RefSeq"/>
        </authorList>
    </citation>
    <scope>IDENTIFICATION</scope>
</reference>
<organism evidence="2 3">
    <name type="scientific">Cephus cinctus</name>
    <name type="common">Wheat stem sawfly</name>
    <dbReference type="NCBI Taxonomy" id="211228"/>
    <lineage>
        <taxon>Eukaryota</taxon>
        <taxon>Metazoa</taxon>
        <taxon>Ecdysozoa</taxon>
        <taxon>Arthropoda</taxon>
        <taxon>Hexapoda</taxon>
        <taxon>Insecta</taxon>
        <taxon>Pterygota</taxon>
        <taxon>Neoptera</taxon>
        <taxon>Endopterygota</taxon>
        <taxon>Hymenoptera</taxon>
        <taxon>Cephoidea</taxon>
        <taxon>Cephidae</taxon>
        <taxon>Cephus</taxon>
    </lineage>
</organism>
<protein>
    <submittedName>
        <fullName evidence="3">Uncharacterized protein LOC112494947</fullName>
    </submittedName>
</protein>
<accession>A0AAJ7W5I5</accession>
<feature type="region of interest" description="Disordered" evidence="1">
    <location>
        <begin position="85"/>
        <end position="110"/>
    </location>
</feature>
<proteinExistence type="predicted"/>
<feature type="compositionally biased region" description="Basic and acidic residues" evidence="1">
    <location>
        <begin position="90"/>
        <end position="101"/>
    </location>
</feature>
<gene>
    <name evidence="3" type="primary">LOC112494947</name>
</gene>
<feature type="region of interest" description="Disordered" evidence="1">
    <location>
        <begin position="22"/>
        <end position="48"/>
    </location>
</feature>
<keyword evidence="2" id="KW-1185">Reference proteome</keyword>
<evidence type="ECO:0000256" key="1">
    <source>
        <dbReference type="SAM" id="MobiDB-lite"/>
    </source>
</evidence>
<dbReference type="GeneID" id="112494947"/>
<dbReference type="RefSeq" id="XP_024944677.1">
    <property type="nucleotide sequence ID" value="XM_025088909.1"/>
</dbReference>
<sequence>MNLSPESCFEISAGAYNWRVPSTTMIGPGGPGGDDGASAGPESRRTPEDIHSRLVCRLGRWSRFEELYRRSLLASFTVEGTLRRRRKGRECRVCSHERPTEPEPLFTSST</sequence>
<dbReference type="Proteomes" id="UP000694920">
    <property type="component" value="Unplaced"/>
</dbReference>
<dbReference type="KEGG" id="ccin:112494947"/>
<dbReference type="AlphaFoldDB" id="A0AAJ7W5I5"/>
<evidence type="ECO:0000313" key="2">
    <source>
        <dbReference type="Proteomes" id="UP000694920"/>
    </source>
</evidence>